<evidence type="ECO:0000313" key="14">
    <source>
        <dbReference type="Proteomes" id="UP001151760"/>
    </source>
</evidence>
<keyword evidence="14" id="KW-1185">Reference proteome</keyword>
<dbReference type="InterPro" id="IPR036236">
    <property type="entry name" value="Znf_C2H2_sf"/>
</dbReference>
<dbReference type="InterPro" id="IPR012337">
    <property type="entry name" value="RNaseH-like_sf"/>
</dbReference>
<evidence type="ECO:0000256" key="10">
    <source>
        <dbReference type="PROSITE-ProRule" id="PRU00027"/>
    </source>
</evidence>
<keyword evidence="4 10" id="KW-0863">Zinc-finger</keyword>
<dbReference type="EMBL" id="BQNB010009620">
    <property type="protein sequence ID" value="GJS66033.1"/>
    <property type="molecule type" value="Genomic_DNA"/>
</dbReference>
<evidence type="ECO:0000256" key="3">
    <source>
        <dbReference type="ARBA" id="ARBA00022723"/>
    </source>
</evidence>
<evidence type="ECO:0000313" key="13">
    <source>
        <dbReference type="EMBL" id="GJS66033.1"/>
    </source>
</evidence>
<dbReference type="InterPro" id="IPR003656">
    <property type="entry name" value="Znf_BED"/>
</dbReference>
<organism evidence="13 14">
    <name type="scientific">Tanacetum coccineum</name>
    <dbReference type="NCBI Taxonomy" id="301880"/>
    <lineage>
        <taxon>Eukaryota</taxon>
        <taxon>Viridiplantae</taxon>
        <taxon>Streptophyta</taxon>
        <taxon>Embryophyta</taxon>
        <taxon>Tracheophyta</taxon>
        <taxon>Spermatophyta</taxon>
        <taxon>Magnoliopsida</taxon>
        <taxon>eudicotyledons</taxon>
        <taxon>Gunneridae</taxon>
        <taxon>Pentapetalae</taxon>
        <taxon>asterids</taxon>
        <taxon>campanulids</taxon>
        <taxon>Asterales</taxon>
        <taxon>Asteraceae</taxon>
        <taxon>Asteroideae</taxon>
        <taxon>Anthemideae</taxon>
        <taxon>Anthemidinae</taxon>
        <taxon>Tanacetum</taxon>
    </lineage>
</organism>
<evidence type="ECO:0000256" key="9">
    <source>
        <dbReference type="ARBA" id="ARBA00023242"/>
    </source>
</evidence>
<accession>A0ABQ4XM75</accession>
<dbReference type="PROSITE" id="PS50808">
    <property type="entry name" value="ZF_BED"/>
    <property type="match status" value="1"/>
</dbReference>
<dbReference type="SUPFAM" id="SSF57667">
    <property type="entry name" value="beta-beta-alpha zinc fingers"/>
    <property type="match status" value="1"/>
</dbReference>
<dbReference type="PANTHER" id="PTHR46481">
    <property type="entry name" value="ZINC FINGER BED DOMAIN-CONTAINING PROTEIN 4"/>
    <property type="match status" value="1"/>
</dbReference>
<comment type="subunit">
    <text evidence="2">Homodimer.</text>
</comment>
<dbReference type="SUPFAM" id="SSF140996">
    <property type="entry name" value="Hermes dimerisation domain"/>
    <property type="match status" value="1"/>
</dbReference>
<evidence type="ECO:0000256" key="11">
    <source>
        <dbReference type="SAM" id="MobiDB-lite"/>
    </source>
</evidence>
<dbReference type="InterPro" id="IPR025525">
    <property type="entry name" value="hAT-like_transposase_RNase-H"/>
</dbReference>
<feature type="domain" description="BED-type" evidence="12">
    <location>
        <begin position="362"/>
        <end position="420"/>
    </location>
</feature>
<dbReference type="PANTHER" id="PTHR46481:SF7">
    <property type="entry name" value="ZINC FINGER BED DOMAIN-CONTAINING PROTEIN RICESLEEPER 2-LIKE"/>
    <property type="match status" value="1"/>
</dbReference>
<dbReference type="SUPFAM" id="SSF53098">
    <property type="entry name" value="Ribonuclease H-like"/>
    <property type="match status" value="2"/>
</dbReference>
<reference evidence="13" key="2">
    <citation type="submission" date="2022-01" db="EMBL/GenBank/DDBJ databases">
        <authorList>
            <person name="Yamashiro T."/>
            <person name="Shiraishi A."/>
            <person name="Satake H."/>
            <person name="Nakayama K."/>
        </authorList>
    </citation>
    <scope>NUCLEOTIDE SEQUENCE</scope>
</reference>
<evidence type="ECO:0000256" key="5">
    <source>
        <dbReference type="ARBA" id="ARBA00022833"/>
    </source>
</evidence>
<feature type="region of interest" description="Disordered" evidence="11">
    <location>
        <begin position="313"/>
        <end position="359"/>
    </location>
</feature>
<keyword evidence="7" id="KW-0238">DNA-binding</keyword>
<comment type="subcellular location">
    <subcellularLocation>
        <location evidence="1">Nucleus</location>
    </subcellularLocation>
</comment>
<evidence type="ECO:0000256" key="8">
    <source>
        <dbReference type="ARBA" id="ARBA00023163"/>
    </source>
</evidence>
<dbReference type="SMART" id="SM00614">
    <property type="entry name" value="ZnF_BED"/>
    <property type="match status" value="1"/>
</dbReference>
<keyword evidence="8" id="KW-0804">Transcription</keyword>
<sequence>MQMVGVMVRISLDNMLGRLQGIKMGIANHNGNGNVVLARAEDNGNGNNEAWIQLQAEEFDLMAAAGDLEEIEEVNASCILMANLQQASSSGTQADKALVYDSDESVEVHQSKNYYNNEIFNMFTQEEQYIELLEPIIEPHLIHQNNSNVIFGGPNMEHSRGIVYQNPTTIEETRAYFELLYNNLIIKVEKVNMVNPKMKEKNDDLTTKLARYKGQENVLKSIKKNMINLKGVIKNKHDPPAVYDSEEHYNLLKSHLKMKQLNKEIKLANYAKINQLSEVFVSQKANSREELYFSNTSNTASVSNSVSKPISIPDDEFSDNASSPSVARNFLNEGDNSGSNLGKRKSVTSTTPKGKKVKAEGKEKSEWWQYYEVLYEKDEDGNRRKIAKCKYCETRLVADNGTSTLRKHITQSCKQNPTRLEDKQGTLQFKLDNSVEGGTSSVATWKHDDDRIYKALIKLFVIGELPFAFVKNEAFVEYTQALNARFVLPSRHKLSRDVMKFYIDERNKLKGYLSKKTSTVHFTTDTWTSHCQRINYMVVTAHFIDDEWVMHKRIINFIPINSHKGDDIGRKLLTCITEWGLKNVMTIAVDNASTNNKALDYLVRHLPPMYDGGKHFQIRCFAHILNLIVKKGLTEFSNPIERVTKAVRYIKFSTQRSTKFKKCVVDSKLQTDRFLVSDCVTRWNSTYEMLKVAHELKDAFYLYDARHSEYSNDLEEVPNYNHFEVCEGMIQFLEKFKVKTENMSASTKPLSHLFFGEILDVDNHIRKWQSKPTYKIMASKMKQKYDDYWGKLEEINDFMYFAVLLDPTKKCHLLAHGFRKIISYDISKEKPMSNKELESKVEDMVEEVKTKMGELFGTYKERFDFLSSNSSMGEHMESEVTSPNNGDNDFLNDYYNVDATSSYETETELDRYIREPKIELRKGQSLDILQWWKVNGVRFPIVSKMARDILAIQISTVASEAAFSMDPTKKCHLLAHGFRKIISYDISKEKPMSNKELESKVEDMVEEVKTKMGELFGTYKERFDFLSSNSSMGEHMESEVTSPNNGDNDFLNDYYNVDATSSYETETELDRYLREPKIELRKGQSLDILQWWKVNGPRFPIVSKMARDILAIQISTVASEAAFSTGGRVLDPYRTRLSTTIVEALICTQDWVRKSRTQINWDDVEDLIKDDEIIVMQLLNLCEFALSTLDVLQMFGFFLQMGFTLILATLDGLDVGLLGDVIGEDDCDNDG</sequence>
<protein>
    <submittedName>
        <fullName evidence="13">Zinc finger BED domain-containing protein RICESLEEPER 2</fullName>
    </submittedName>
</protein>
<dbReference type="InterPro" id="IPR008906">
    <property type="entry name" value="HATC_C_dom"/>
</dbReference>
<keyword evidence="6" id="KW-0805">Transcription regulation</keyword>
<proteinExistence type="predicted"/>
<evidence type="ECO:0000256" key="1">
    <source>
        <dbReference type="ARBA" id="ARBA00004123"/>
    </source>
</evidence>
<keyword evidence="9" id="KW-0539">Nucleus</keyword>
<reference evidence="13" key="1">
    <citation type="journal article" date="2022" name="Int. J. Mol. Sci.">
        <title>Draft Genome of Tanacetum Coccineum: Genomic Comparison of Closely Related Tanacetum-Family Plants.</title>
        <authorList>
            <person name="Yamashiro T."/>
            <person name="Shiraishi A."/>
            <person name="Nakayama K."/>
            <person name="Satake H."/>
        </authorList>
    </citation>
    <scope>NUCLEOTIDE SEQUENCE</scope>
</reference>
<keyword evidence="5" id="KW-0862">Zinc</keyword>
<evidence type="ECO:0000256" key="2">
    <source>
        <dbReference type="ARBA" id="ARBA00011738"/>
    </source>
</evidence>
<dbReference type="Proteomes" id="UP001151760">
    <property type="component" value="Unassembled WGS sequence"/>
</dbReference>
<gene>
    <name evidence="13" type="ORF">Tco_0680597</name>
</gene>
<dbReference type="Pfam" id="PF02892">
    <property type="entry name" value="zf-BED"/>
    <property type="match status" value="1"/>
</dbReference>
<evidence type="ECO:0000256" key="4">
    <source>
        <dbReference type="ARBA" id="ARBA00022771"/>
    </source>
</evidence>
<keyword evidence="3" id="KW-0479">Metal-binding</keyword>
<evidence type="ECO:0000256" key="7">
    <source>
        <dbReference type="ARBA" id="ARBA00023125"/>
    </source>
</evidence>
<dbReference type="Pfam" id="PF14372">
    <property type="entry name" value="hAT-like_RNase-H"/>
    <property type="match status" value="1"/>
</dbReference>
<evidence type="ECO:0000256" key="6">
    <source>
        <dbReference type="ARBA" id="ARBA00023015"/>
    </source>
</evidence>
<dbReference type="InterPro" id="IPR052035">
    <property type="entry name" value="ZnF_BED_domain_contain"/>
</dbReference>
<name>A0ABQ4XM75_9ASTR</name>
<evidence type="ECO:0000259" key="12">
    <source>
        <dbReference type="PROSITE" id="PS50808"/>
    </source>
</evidence>
<comment type="caution">
    <text evidence="13">The sequence shown here is derived from an EMBL/GenBank/DDBJ whole genome shotgun (WGS) entry which is preliminary data.</text>
</comment>
<dbReference type="Pfam" id="PF05699">
    <property type="entry name" value="Dimer_Tnp_hAT"/>
    <property type="match status" value="2"/>
</dbReference>